<dbReference type="Proteomes" id="UP000521943">
    <property type="component" value="Unassembled WGS sequence"/>
</dbReference>
<feature type="compositionally biased region" description="Basic and acidic residues" evidence="1">
    <location>
        <begin position="591"/>
        <end position="600"/>
    </location>
</feature>
<dbReference type="AlphaFoldDB" id="A0A8H6MF38"/>
<reference evidence="2 3" key="1">
    <citation type="submission" date="2020-07" db="EMBL/GenBank/DDBJ databases">
        <title>Comparative genomics of pyrophilous fungi reveals a link between fire events and developmental genes.</title>
        <authorList>
            <consortium name="DOE Joint Genome Institute"/>
            <person name="Steindorff A.S."/>
            <person name="Carver A."/>
            <person name="Calhoun S."/>
            <person name="Stillman K."/>
            <person name="Liu H."/>
            <person name="Lipzen A."/>
            <person name="Pangilinan J."/>
            <person name="Labutti K."/>
            <person name="Bruns T.D."/>
            <person name="Grigoriev I.V."/>
        </authorList>
    </citation>
    <scope>NUCLEOTIDE SEQUENCE [LARGE SCALE GENOMIC DNA]</scope>
    <source>
        <strain evidence="2 3">CBS 144469</strain>
    </source>
</reference>
<feature type="region of interest" description="Disordered" evidence="1">
    <location>
        <begin position="587"/>
        <end position="614"/>
    </location>
</feature>
<protein>
    <submittedName>
        <fullName evidence="2">Uncharacterized protein</fullName>
    </submittedName>
</protein>
<sequence length="641" mass="71243">MWPSARSCCGDESRCFLQSPLPGNEKCQYREGKIRSRAGICWMQGAALQFILQRPPYNREQTDYLDGHLNPLPDLCPSLAFSPSLPPRYIFLSLLPAILLLPAQTHALAFAYVLSRMGEGEEHVVVRWVVYEWSRSLNDDDGFSSLDPGTDYRSLVLVAEGIKPLRGRERQGQVNESSAIVLLLTALDVDSEGDSIDREACQVNLAGEKGKEGSSMFPPQRGMLNLVGADRYGVFGTSAQWVESRKALGAGVVALKGCGRKWCAGSCSGRAGRSTQTGCWSLGAAARAARSSKLEIELFGVFERGLEEARLLKVVRGTRNRRDERVVGGKGGIAGQAIGCGAEGVDRRARQDFDNRSGRRALDEEKSIQLGLPQQVKLGEERLWRRGWKRTTCGSRQVFYLSAFGVAEGFGPLWMAGERLVVPIVACLSLGALLEPVMQQEAVFTSSACQLLPRRLFVIEWRSAAKRRATRECRCIFKLHPLLNLLYPRSLYVTPNSESRARRPGHPRLVSSVWFTSFFNGATTNQVQNASHSVTSILGFRLPLLKLPPNRRLRALSPSLYKHTRKDVYCKIWPNDRNDECRRILSPGYKKGRDHDETRGPLRKRPWGSGIPRPAIAGATVQSRTGKAHYFLFSRTARGNP</sequence>
<keyword evidence="3" id="KW-1185">Reference proteome</keyword>
<name>A0A8H6MF38_9AGAR</name>
<gene>
    <name evidence="2" type="ORF">DFP72DRAFT_1040356</name>
</gene>
<organism evidence="2 3">
    <name type="scientific">Ephemerocybe angulata</name>
    <dbReference type="NCBI Taxonomy" id="980116"/>
    <lineage>
        <taxon>Eukaryota</taxon>
        <taxon>Fungi</taxon>
        <taxon>Dikarya</taxon>
        <taxon>Basidiomycota</taxon>
        <taxon>Agaricomycotina</taxon>
        <taxon>Agaricomycetes</taxon>
        <taxon>Agaricomycetidae</taxon>
        <taxon>Agaricales</taxon>
        <taxon>Agaricineae</taxon>
        <taxon>Psathyrellaceae</taxon>
        <taxon>Ephemerocybe</taxon>
    </lineage>
</organism>
<dbReference type="EMBL" id="JACGCI010000005">
    <property type="protein sequence ID" value="KAF6763504.1"/>
    <property type="molecule type" value="Genomic_DNA"/>
</dbReference>
<accession>A0A8H6MF38</accession>
<evidence type="ECO:0000313" key="3">
    <source>
        <dbReference type="Proteomes" id="UP000521943"/>
    </source>
</evidence>
<comment type="caution">
    <text evidence="2">The sequence shown here is derived from an EMBL/GenBank/DDBJ whole genome shotgun (WGS) entry which is preliminary data.</text>
</comment>
<evidence type="ECO:0000313" key="2">
    <source>
        <dbReference type="EMBL" id="KAF6763504.1"/>
    </source>
</evidence>
<evidence type="ECO:0000256" key="1">
    <source>
        <dbReference type="SAM" id="MobiDB-lite"/>
    </source>
</evidence>
<proteinExistence type="predicted"/>